<feature type="transmembrane region" description="Helical" evidence="1">
    <location>
        <begin position="36"/>
        <end position="55"/>
    </location>
</feature>
<gene>
    <name evidence="3" type="ORF">TrLO_g13835</name>
</gene>
<evidence type="ECO:0000256" key="2">
    <source>
        <dbReference type="SAM" id="SignalP"/>
    </source>
</evidence>
<dbReference type="Proteomes" id="UP001165122">
    <property type="component" value="Unassembled WGS sequence"/>
</dbReference>
<evidence type="ECO:0000256" key="1">
    <source>
        <dbReference type="SAM" id="Phobius"/>
    </source>
</evidence>
<evidence type="ECO:0000313" key="3">
    <source>
        <dbReference type="EMBL" id="GMH70498.1"/>
    </source>
</evidence>
<proteinExistence type="predicted"/>
<comment type="caution">
    <text evidence="3">The sequence shown here is derived from an EMBL/GenBank/DDBJ whole genome shotgun (WGS) entry which is preliminary data.</text>
</comment>
<accession>A0A9W7EBW3</accession>
<sequence length="181" mass="20372">MNLFTPLIGLGLLLNLDLTDVTNTFSEATVELLKNTAMVWGIILTVLFGLFLALMNKEYRKCFYSVESACQNTRRVFLEGDDVMRRTIFGTTRAYWSSFDDKVENWVRNSWERWEEMKPEWFTDVWRGSVPEELNPSTGVRGGAMAKKKTIWQVAPDPEGEAEGLVGLVGGGLMSMSSGGK</sequence>
<organism evidence="3 4">
    <name type="scientific">Triparma laevis f. longispina</name>
    <dbReference type="NCBI Taxonomy" id="1714387"/>
    <lineage>
        <taxon>Eukaryota</taxon>
        <taxon>Sar</taxon>
        <taxon>Stramenopiles</taxon>
        <taxon>Ochrophyta</taxon>
        <taxon>Bolidophyceae</taxon>
        <taxon>Parmales</taxon>
        <taxon>Triparmaceae</taxon>
        <taxon>Triparma</taxon>
    </lineage>
</organism>
<reference evidence="4" key="1">
    <citation type="journal article" date="2023" name="Commun. Biol.">
        <title>Genome analysis of Parmales, the sister group of diatoms, reveals the evolutionary specialization of diatoms from phago-mixotrophs to photoautotrophs.</title>
        <authorList>
            <person name="Ban H."/>
            <person name="Sato S."/>
            <person name="Yoshikawa S."/>
            <person name="Yamada K."/>
            <person name="Nakamura Y."/>
            <person name="Ichinomiya M."/>
            <person name="Sato N."/>
            <person name="Blanc-Mathieu R."/>
            <person name="Endo H."/>
            <person name="Kuwata A."/>
            <person name="Ogata H."/>
        </authorList>
    </citation>
    <scope>NUCLEOTIDE SEQUENCE [LARGE SCALE GENOMIC DNA]</scope>
    <source>
        <strain evidence="4">NIES 3700</strain>
    </source>
</reference>
<keyword evidence="4" id="KW-1185">Reference proteome</keyword>
<dbReference type="EMBL" id="BRXW01000621">
    <property type="protein sequence ID" value="GMH70498.1"/>
    <property type="molecule type" value="Genomic_DNA"/>
</dbReference>
<feature type="chain" id="PRO_5040964168" evidence="2">
    <location>
        <begin position="22"/>
        <end position="181"/>
    </location>
</feature>
<keyword evidence="1" id="KW-0812">Transmembrane</keyword>
<evidence type="ECO:0000313" key="4">
    <source>
        <dbReference type="Proteomes" id="UP001165122"/>
    </source>
</evidence>
<feature type="signal peptide" evidence="2">
    <location>
        <begin position="1"/>
        <end position="21"/>
    </location>
</feature>
<name>A0A9W7EBW3_9STRA</name>
<protein>
    <submittedName>
        <fullName evidence="3">Uncharacterized protein</fullName>
    </submittedName>
</protein>
<keyword evidence="1" id="KW-1133">Transmembrane helix</keyword>
<keyword evidence="1" id="KW-0472">Membrane</keyword>
<dbReference type="OrthoDB" id="10673766at2759"/>
<dbReference type="AlphaFoldDB" id="A0A9W7EBW3"/>
<keyword evidence="2" id="KW-0732">Signal</keyword>